<proteinExistence type="inferred from homology"/>
<evidence type="ECO:0000256" key="7">
    <source>
        <dbReference type="RuleBase" id="RU363032"/>
    </source>
</evidence>
<dbReference type="Proteomes" id="UP000824225">
    <property type="component" value="Unassembled WGS sequence"/>
</dbReference>
<feature type="transmembrane region" description="Helical" evidence="7">
    <location>
        <begin position="12"/>
        <end position="37"/>
    </location>
</feature>
<dbReference type="EMBL" id="DXAN01000021">
    <property type="protein sequence ID" value="HJA08774.1"/>
    <property type="molecule type" value="Genomic_DNA"/>
</dbReference>
<dbReference type="SUPFAM" id="SSF161098">
    <property type="entry name" value="MetI-like"/>
    <property type="match status" value="1"/>
</dbReference>
<accession>A0A9D2KKC3</accession>
<dbReference type="PANTHER" id="PTHR30183">
    <property type="entry name" value="MOLYBDENUM TRANSPORT SYSTEM PERMEASE PROTEIN MODB"/>
    <property type="match status" value="1"/>
</dbReference>
<comment type="subcellular location">
    <subcellularLocation>
        <location evidence="1 7">Cell membrane</location>
        <topology evidence="1 7">Multi-pass membrane protein</topology>
    </subcellularLocation>
</comment>
<feature type="domain" description="ABC transmembrane type-1" evidence="8">
    <location>
        <begin position="14"/>
        <end position="220"/>
    </location>
</feature>
<keyword evidence="6 7" id="KW-0472">Membrane</keyword>
<evidence type="ECO:0000256" key="5">
    <source>
        <dbReference type="ARBA" id="ARBA00022989"/>
    </source>
</evidence>
<keyword evidence="5 7" id="KW-1133">Transmembrane helix</keyword>
<dbReference type="Pfam" id="PF00528">
    <property type="entry name" value="BPD_transp_1"/>
    <property type="match status" value="1"/>
</dbReference>
<evidence type="ECO:0000256" key="4">
    <source>
        <dbReference type="ARBA" id="ARBA00022692"/>
    </source>
</evidence>
<reference evidence="9" key="1">
    <citation type="journal article" date="2021" name="PeerJ">
        <title>Extensive microbial diversity within the chicken gut microbiome revealed by metagenomics and culture.</title>
        <authorList>
            <person name="Gilroy R."/>
            <person name="Ravi A."/>
            <person name="Getino M."/>
            <person name="Pursley I."/>
            <person name="Horton D.L."/>
            <person name="Alikhan N.F."/>
            <person name="Baker D."/>
            <person name="Gharbi K."/>
            <person name="Hall N."/>
            <person name="Watson M."/>
            <person name="Adriaenssens E.M."/>
            <person name="Foster-Nyarko E."/>
            <person name="Jarju S."/>
            <person name="Secka A."/>
            <person name="Antonio M."/>
            <person name="Oren A."/>
            <person name="Chaudhuri R.R."/>
            <person name="La Ragione R."/>
            <person name="Hildebrand F."/>
            <person name="Pallen M.J."/>
        </authorList>
    </citation>
    <scope>NUCLEOTIDE SEQUENCE</scope>
    <source>
        <strain evidence="9">CHK186-16707</strain>
    </source>
</reference>
<dbReference type="GO" id="GO:0005886">
    <property type="term" value="C:plasma membrane"/>
    <property type="evidence" value="ECO:0007669"/>
    <property type="project" value="UniProtKB-SubCell"/>
</dbReference>
<evidence type="ECO:0000256" key="2">
    <source>
        <dbReference type="ARBA" id="ARBA00022448"/>
    </source>
</evidence>
<feature type="transmembrane region" description="Helical" evidence="7">
    <location>
        <begin position="132"/>
        <end position="149"/>
    </location>
</feature>
<dbReference type="AlphaFoldDB" id="A0A9D2KKC3"/>
<feature type="transmembrane region" description="Helical" evidence="7">
    <location>
        <begin position="201"/>
        <end position="222"/>
    </location>
</feature>
<keyword evidence="3" id="KW-1003">Cell membrane</keyword>
<gene>
    <name evidence="9" type="ORF">H9962_06265</name>
</gene>
<organism evidence="9 10">
    <name type="scientific">Candidatus Mailhella merdigallinarum</name>
    <dbReference type="NCBI Taxonomy" id="2838658"/>
    <lineage>
        <taxon>Bacteria</taxon>
        <taxon>Pseudomonadati</taxon>
        <taxon>Thermodesulfobacteriota</taxon>
        <taxon>Desulfovibrionia</taxon>
        <taxon>Desulfovibrionales</taxon>
        <taxon>Desulfovibrionaceae</taxon>
        <taxon>Mailhella</taxon>
    </lineage>
</organism>
<evidence type="ECO:0000256" key="3">
    <source>
        <dbReference type="ARBA" id="ARBA00022475"/>
    </source>
</evidence>
<dbReference type="InterPro" id="IPR000515">
    <property type="entry name" value="MetI-like"/>
</dbReference>
<protein>
    <submittedName>
        <fullName evidence="9">ABC transporter permease subunit</fullName>
    </submittedName>
</protein>
<dbReference type="InterPro" id="IPR035906">
    <property type="entry name" value="MetI-like_sf"/>
</dbReference>
<evidence type="ECO:0000313" key="9">
    <source>
        <dbReference type="EMBL" id="HJA08774.1"/>
    </source>
</evidence>
<comment type="caution">
    <text evidence="9">The sequence shown here is derived from an EMBL/GenBank/DDBJ whole genome shotgun (WGS) entry which is preliminary data.</text>
</comment>
<dbReference type="Gene3D" id="1.10.3720.10">
    <property type="entry name" value="MetI-like"/>
    <property type="match status" value="1"/>
</dbReference>
<evidence type="ECO:0000313" key="10">
    <source>
        <dbReference type="Proteomes" id="UP000824225"/>
    </source>
</evidence>
<evidence type="ECO:0000256" key="1">
    <source>
        <dbReference type="ARBA" id="ARBA00004651"/>
    </source>
</evidence>
<evidence type="ECO:0000256" key="6">
    <source>
        <dbReference type="ARBA" id="ARBA00023136"/>
    </source>
</evidence>
<dbReference type="GO" id="GO:0055085">
    <property type="term" value="P:transmembrane transport"/>
    <property type="evidence" value="ECO:0007669"/>
    <property type="project" value="InterPro"/>
</dbReference>
<sequence>MRTELLSPELLFPLGLTLRVCLLCLILHALTAIPLAWWAQRPGAPFRRVVSFLVTLPLVFPPIALGFLLLLVFGYNGPGGWLLRETAGIRLVFTTAGVTLAAYLAGLPLVVKPVQAALGNPELLRLRQAARVCGAGPVASFFLITLPLIRHSLAAGLLLGLTRALGEVGMTLMLGGNISGRTNTLSLEIFNAVSAGEFDRAVVLCGLLACLSLLLYAAIAWCQRRED</sequence>
<evidence type="ECO:0000259" key="8">
    <source>
        <dbReference type="PROSITE" id="PS50928"/>
    </source>
</evidence>
<feature type="transmembrane region" description="Helical" evidence="7">
    <location>
        <begin position="87"/>
        <end position="111"/>
    </location>
</feature>
<keyword evidence="4 7" id="KW-0812">Transmembrane</keyword>
<feature type="transmembrane region" description="Helical" evidence="7">
    <location>
        <begin position="49"/>
        <end position="75"/>
    </location>
</feature>
<dbReference type="CDD" id="cd06261">
    <property type="entry name" value="TM_PBP2"/>
    <property type="match status" value="1"/>
</dbReference>
<name>A0A9D2KKC3_9BACT</name>
<dbReference type="PROSITE" id="PS50928">
    <property type="entry name" value="ABC_TM1"/>
    <property type="match status" value="1"/>
</dbReference>
<keyword evidence="2 7" id="KW-0813">Transport</keyword>
<dbReference type="PANTHER" id="PTHR30183:SF3">
    <property type="entry name" value="MOLYBDENUM TRANSPORT SYSTEM PERMEASE PROTEIN MODB"/>
    <property type="match status" value="1"/>
</dbReference>
<comment type="similarity">
    <text evidence="7">Belongs to the binding-protein-dependent transport system permease family.</text>
</comment>
<reference evidence="9" key="2">
    <citation type="submission" date="2021-04" db="EMBL/GenBank/DDBJ databases">
        <authorList>
            <person name="Gilroy R."/>
        </authorList>
    </citation>
    <scope>NUCLEOTIDE SEQUENCE</scope>
    <source>
        <strain evidence="9">CHK186-16707</strain>
    </source>
</reference>